<reference evidence="12 13" key="1">
    <citation type="submission" date="2024-02" db="EMBL/GenBank/DDBJ databases">
        <authorList>
            <person name="Chen Y."/>
            <person name="Shah S."/>
            <person name="Dougan E. K."/>
            <person name="Thang M."/>
            <person name="Chan C."/>
        </authorList>
    </citation>
    <scope>NUCLEOTIDE SEQUENCE [LARGE SCALE GENOMIC DNA]</scope>
</reference>
<dbReference type="PANTHER" id="PTHR28286">
    <property type="match status" value="1"/>
</dbReference>
<evidence type="ECO:0000313" key="12">
    <source>
        <dbReference type="EMBL" id="CAK9108142.1"/>
    </source>
</evidence>
<keyword evidence="7 11" id="KW-1133">Transmembrane helix</keyword>
<dbReference type="InterPro" id="IPR018229">
    <property type="entry name" value="Rhodopsin_retinal_BS"/>
</dbReference>
<evidence type="ECO:0000256" key="9">
    <source>
        <dbReference type="ARBA" id="ARBA00023136"/>
    </source>
</evidence>
<evidence type="ECO:0000256" key="4">
    <source>
        <dbReference type="ARBA" id="ARBA00022606"/>
    </source>
</evidence>
<keyword evidence="13" id="KW-1185">Reference proteome</keyword>
<evidence type="ECO:0000313" key="13">
    <source>
        <dbReference type="Proteomes" id="UP001642484"/>
    </source>
</evidence>
<keyword evidence="5 11" id="KW-0812">Transmembrane</keyword>
<protein>
    <submittedName>
        <fullName evidence="12">Uncharacterized protein</fullName>
    </submittedName>
</protein>
<dbReference type="Proteomes" id="UP001642484">
    <property type="component" value="Unassembled WGS sequence"/>
</dbReference>
<name>A0ABP0S708_9DINO</name>
<keyword evidence="4" id="KW-0716">Sensory transduction</keyword>
<dbReference type="EMBL" id="CAXAMN010027062">
    <property type="protein sequence ID" value="CAK9108142.1"/>
    <property type="molecule type" value="Genomic_DNA"/>
</dbReference>
<dbReference type="Gene3D" id="1.20.1070.10">
    <property type="entry name" value="Rhodopsin 7-helix transmembrane proteins"/>
    <property type="match status" value="1"/>
</dbReference>
<keyword evidence="3" id="KW-0600">Photoreceptor protein</keyword>
<dbReference type="PANTHER" id="PTHR28286:SF2">
    <property type="entry name" value="BACTERIORHODOPSIN _OPSIN, NOPA (EUROFUNG)"/>
    <property type="match status" value="1"/>
</dbReference>
<dbReference type="Pfam" id="PF01036">
    <property type="entry name" value="Bac_rhodopsin"/>
    <property type="match status" value="1"/>
</dbReference>
<evidence type="ECO:0000256" key="8">
    <source>
        <dbReference type="ARBA" id="ARBA00022991"/>
    </source>
</evidence>
<dbReference type="SMART" id="SM01021">
    <property type="entry name" value="Bac_rhodopsin"/>
    <property type="match status" value="1"/>
</dbReference>
<feature type="transmembrane region" description="Helical" evidence="11">
    <location>
        <begin position="76"/>
        <end position="97"/>
    </location>
</feature>
<organism evidence="12 13">
    <name type="scientific">Durusdinium trenchii</name>
    <dbReference type="NCBI Taxonomy" id="1381693"/>
    <lineage>
        <taxon>Eukaryota</taxon>
        <taxon>Sar</taxon>
        <taxon>Alveolata</taxon>
        <taxon>Dinophyceae</taxon>
        <taxon>Suessiales</taxon>
        <taxon>Symbiodiniaceae</taxon>
        <taxon>Durusdinium</taxon>
    </lineage>
</organism>
<gene>
    <name evidence="12" type="ORF">CCMP2556_LOCUS50411</name>
</gene>
<evidence type="ECO:0000256" key="7">
    <source>
        <dbReference type="ARBA" id="ARBA00022989"/>
    </source>
</evidence>
<feature type="transmembrane region" description="Helical" evidence="11">
    <location>
        <begin position="6"/>
        <end position="31"/>
    </location>
</feature>
<keyword evidence="10" id="KW-0675">Receptor</keyword>
<evidence type="ECO:0000256" key="3">
    <source>
        <dbReference type="ARBA" id="ARBA00022543"/>
    </source>
</evidence>
<accession>A0ABP0S708</accession>
<evidence type="ECO:0000256" key="1">
    <source>
        <dbReference type="ARBA" id="ARBA00004141"/>
    </source>
</evidence>
<dbReference type="PRINTS" id="PR00251">
    <property type="entry name" value="BACTRLOPSIN"/>
</dbReference>
<comment type="caution">
    <text evidence="12">The sequence shown here is derived from an EMBL/GenBank/DDBJ whole genome shotgun (WGS) entry which is preliminary data.</text>
</comment>
<evidence type="ECO:0000256" key="10">
    <source>
        <dbReference type="ARBA" id="ARBA00023170"/>
    </source>
</evidence>
<feature type="transmembrane region" description="Helical" evidence="11">
    <location>
        <begin position="43"/>
        <end position="64"/>
    </location>
</feature>
<evidence type="ECO:0000256" key="6">
    <source>
        <dbReference type="ARBA" id="ARBA00022925"/>
    </source>
</evidence>
<evidence type="ECO:0000256" key="11">
    <source>
        <dbReference type="SAM" id="Phobius"/>
    </source>
</evidence>
<evidence type="ECO:0000256" key="2">
    <source>
        <dbReference type="ARBA" id="ARBA00008130"/>
    </source>
</evidence>
<dbReference type="SUPFAM" id="SSF81321">
    <property type="entry name" value="Family A G protein-coupled receptor-like"/>
    <property type="match status" value="1"/>
</dbReference>
<proteinExistence type="inferred from homology"/>
<evidence type="ECO:0000256" key="5">
    <source>
        <dbReference type="ARBA" id="ARBA00022692"/>
    </source>
</evidence>
<dbReference type="PROSITE" id="PS00950">
    <property type="entry name" value="BACTERIAL_OPSIN_1"/>
    <property type="match status" value="1"/>
</dbReference>
<feature type="transmembrane region" description="Helical" evidence="11">
    <location>
        <begin position="104"/>
        <end position="123"/>
    </location>
</feature>
<keyword evidence="9 11" id="KW-0472">Membrane</keyword>
<keyword evidence="8" id="KW-0157">Chromophore</keyword>
<sequence>MVVPPLSQAVLSLTCAFMALSFVSLFMMSFAKKSTPVTTNFHKIALLVTGIAGVAYLCMALGIGIKEEADGSRVYWIRYVDWTLTTPLMLIELGILANAHRAQTWTLIAIDEFMLAFGIMSSLSVQGKWPLFMAGLLCFSVVGTKLFTSLQKQANALGGEAQILFNFVANRTAEIWCMYPVMFALCECTKTFPEEIEIAGYAIADVFAKCGIPMMEPGRSLHLLSSPGHPVPPGHAFSGDVAILNSDLLRRFDCCSSLQSFLFSKELEGHSKLPNFANGPPSRLR</sequence>
<dbReference type="InterPro" id="IPR001425">
    <property type="entry name" value="Arc/bac/fun_rhodopsins"/>
</dbReference>
<dbReference type="CDD" id="cd14965">
    <property type="entry name" value="7tm_Opsins_type1"/>
    <property type="match status" value="1"/>
</dbReference>
<comment type="subcellular location">
    <subcellularLocation>
        <location evidence="1">Membrane</location>
        <topology evidence="1">Multi-pass membrane protein</topology>
    </subcellularLocation>
</comment>
<comment type="similarity">
    <text evidence="2">Belongs to the archaeal/bacterial/fungal opsin family.</text>
</comment>
<keyword evidence="6" id="KW-0681">Retinal protein</keyword>